<proteinExistence type="predicted"/>
<dbReference type="InterPro" id="IPR011009">
    <property type="entry name" value="Kinase-like_dom_sf"/>
</dbReference>
<dbReference type="InterPro" id="IPR006748">
    <property type="entry name" value="NH2Glyco/OHUrea_AB-resist_kin"/>
</dbReference>
<dbReference type="EMBL" id="JADQTO010000019">
    <property type="protein sequence ID" value="MBG0566186.1"/>
    <property type="molecule type" value="Genomic_DNA"/>
</dbReference>
<comment type="caution">
    <text evidence="1">The sequence shown here is derived from an EMBL/GenBank/DDBJ whole genome shotgun (WGS) entry which is preliminary data.</text>
</comment>
<evidence type="ECO:0000313" key="1">
    <source>
        <dbReference type="EMBL" id="MBG0566186.1"/>
    </source>
</evidence>
<evidence type="ECO:0000313" key="2">
    <source>
        <dbReference type="Proteomes" id="UP000598146"/>
    </source>
</evidence>
<dbReference type="GO" id="GO:0016773">
    <property type="term" value="F:phosphotransferase activity, alcohol group as acceptor"/>
    <property type="evidence" value="ECO:0007669"/>
    <property type="project" value="InterPro"/>
</dbReference>
<keyword evidence="2" id="KW-1185">Reference proteome</keyword>
<dbReference type="Pfam" id="PF04655">
    <property type="entry name" value="APH_6_hur"/>
    <property type="match status" value="1"/>
</dbReference>
<dbReference type="RefSeq" id="WP_196417967.1">
    <property type="nucleotide sequence ID" value="NZ_JADQTO010000019.1"/>
</dbReference>
<name>A0A931CGQ8_9ACTN</name>
<dbReference type="Proteomes" id="UP000598146">
    <property type="component" value="Unassembled WGS sequence"/>
</dbReference>
<sequence length="306" mass="33583">MVDIALPATFTRTVEGTWGPDGRRWLAGLPRIAEQVLLRWDLQAEEPFPLSMNWVTRVRRADGTTAVLKLGVPEAGHLADEAAALEFFAGRGAVAVLARDDARGALLLEEARPGVPLRSLVPERDETATAAIIEVVRRLHRPAPAGVPLPELSRRVASFDDHLRRFPGAGPVSRDLVERARHLFAELCATATERVVLHGDLHHDNVLTSDREPWLTIDPHGVVGDPGYEIGALLYNPDPLSADETVLELLPARVEQLADGLGMPIERVIAWGFVQAVLSEVWIFEGDAPMNMRSLRVAQRLLPLLP</sequence>
<dbReference type="Gene3D" id="3.90.1200.10">
    <property type="match status" value="1"/>
</dbReference>
<dbReference type="GO" id="GO:0019748">
    <property type="term" value="P:secondary metabolic process"/>
    <property type="evidence" value="ECO:0007669"/>
    <property type="project" value="InterPro"/>
</dbReference>
<protein>
    <submittedName>
        <fullName evidence="1">Phosphotransferase</fullName>
    </submittedName>
</protein>
<dbReference type="SUPFAM" id="SSF56112">
    <property type="entry name" value="Protein kinase-like (PK-like)"/>
    <property type="match status" value="1"/>
</dbReference>
<organism evidence="1 2">
    <name type="scientific">Actinoplanes aureus</name>
    <dbReference type="NCBI Taxonomy" id="2792083"/>
    <lineage>
        <taxon>Bacteria</taxon>
        <taxon>Bacillati</taxon>
        <taxon>Actinomycetota</taxon>
        <taxon>Actinomycetes</taxon>
        <taxon>Micromonosporales</taxon>
        <taxon>Micromonosporaceae</taxon>
        <taxon>Actinoplanes</taxon>
    </lineage>
</organism>
<reference evidence="1" key="1">
    <citation type="submission" date="2020-11" db="EMBL/GenBank/DDBJ databases">
        <title>Isolation and identification of active actinomycetes.</title>
        <authorList>
            <person name="Sun X."/>
        </authorList>
    </citation>
    <scope>NUCLEOTIDE SEQUENCE</scope>
    <source>
        <strain evidence="1">NEAU-A11</strain>
    </source>
</reference>
<accession>A0A931CGQ8</accession>
<dbReference type="AlphaFoldDB" id="A0A931CGQ8"/>
<gene>
    <name evidence="1" type="ORF">I4J89_32540</name>
</gene>